<comment type="subcellular location">
    <subcellularLocation>
        <location evidence="1">Membrane</location>
        <topology evidence="1">Multi-pass membrane protein</topology>
    </subcellularLocation>
</comment>
<dbReference type="KEGG" id="sgrg:L0C25_04085"/>
<evidence type="ECO:0000256" key="4">
    <source>
        <dbReference type="ARBA" id="ARBA00023136"/>
    </source>
</evidence>
<name>A0AA46YM81_9ACTN</name>
<keyword evidence="5" id="KW-0479">Metal-binding</keyword>
<evidence type="ECO:0000256" key="1">
    <source>
        <dbReference type="ARBA" id="ARBA00004141"/>
    </source>
</evidence>
<dbReference type="GO" id="GO:0046872">
    <property type="term" value="F:metal ion binding"/>
    <property type="evidence" value="ECO:0007669"/>
    <property type="project" value="UniProtKB-KW"/>
</dbReference>
<dbReference type="RefSeq" id="WP_271635145.1">
    <property type="nucleotide sequence ID" value="NZ_CP094970.1"/>
</dbReference>
<evidence type="ECO:0000313" key="8">
    <source>
        <dbReference type="Proteomes" id="UP001164390"/>
    </source>
</evidence>
<keyword evidence="4 6" id="KW-0472">Membrane</keyword>
<feature type="transmembrane region" description="Helical" evidence="6">
    <location>
        <begin position="175"/>
        <end position="195"/>
    </location>
</feature>
<keyword evidence="2 6" id="KW-0812">Transmembrane</keyword>
<dbReference type="Pfam" id="PF03006">
    <property type="entry name" value="HlyIII"/>
    <property type="match status" value="1"/>
</dbReference>
<evidence type="ECO:0000256" key="6">
    <source>
        <dbReference type="SAM" id="Phobius"/>
    </source>
</evidence>
<keyword evidence="3 6" id="KW-1133">Transmembrane helix</keyword>
<dbReference type="EMBL" id="CP094970">
    <property type="protein sequence ID" value="UYM06266.1"/>
    <property type="molecule type" value="Genomic_DNA"/>
</dbReference>
<keyword evidence="8" id="KW-1185">Reference proteome</keyword>
<keyword evidence="5" id="KW-0862">Zinc</keyword>
<feature type="transmembrane region" description="Helical" evidence="6">
    <location>
        <begin position="59"/>
        <end position="78"/>
    </location>
</feature>
<organism evidence="7 8">
    <name type="scientific">Solicola gregarius</name>
    <dbReference type="NCBI Taxonomy" id="2908642"/>
    <lineage>
        <taxon>Bacteria</taxon>
        <taxon>Bacillati</taxon>
        <taxon>Actinomycetota</taxon>
        <taxon>Actinomycetes</taxon>
        <taxon>Propionibacteriales</taxon>
        <taxon>Nocardioidaceae</taxon>
        <taxon>Solicola</taxon>
    </lineage>
</organism>
<feature type="binding site" evidence="5">
    <location>
        <position position="212"/>
    </location>
    <ligand>
        <name>Zn(2+)</name>
        <dbReference type="ChEBI" id="CHEBI:29105"/>
    </ligand>
</feature>
<feature type="transmembrane region" description="Helical" evidence="6">
    <location>
        <begin position="210"/>
        <end position="233"/>
    </location>
</feature>
<proteinExistence type="predicted"/>
<evidence type="ECO:0000256" key="3">
    <source>
        <dbReference type="ARBA" id="ARBA00022989"/>
    </source>
</evidence>
<feature type="transmembrane region" description="Helical" evidence="6">
    <location>
        <begin position="147"/>
        <end position="168"/>
    </location>
</feature>
<evidence type="ECO:0000256" key="2">
    <source>
        <dbReference type="ARBA" id="ARBA00022692"/>
    </source>
</evidence>
<dbReference type="PANTHER" id="PTHR20855">
    <property type="entry name" value="ADIPOR/PROGESTIN RECEPTOR-RELATED"/>
    <property type="match status" value="1"/>
</dbReference>
<dbReference type="PANTHER" id="PTHR20855:SF3">
    <property type="entry name" value="LD03007P"/>
    <property type="match status" value="1"/>
</dbReference>
<reference evidence="7" key="1">
    <citation type="submission" date="2022-01" db="EMBL/GenBank/DDBJ databases">
        <title>Nocardioidaceae gen. sp. A5X3R13.</title>
        <authorList>
            <person name="Lopez Marin M.A."/>
            <person name="Uhlik O."/>
        </authorList>
    </citation>
    <scope>NUCLEOTIDE SEQUENCE</scope>
    <source>
        <strain evidence="7">A5X3R13</strain>
    </source>
</reference>
<feature type="binding site" evidence="5">
    <location>
        <position position="208"/>
    </location>
    <ligand>
        <name>Zn(2+)</name>
        <dbReference type="ChEBI" id="CHEBI:29105"/>
    </ligand>
</feature>
<sequence>MDTSERVEATAHESGERLREVVDEIKPKLRGWLHAATWPLALAAFIVLIVLSPGPTTKIGAAVFMGSALLLFGTSAVYHTGSWRPAVHHTLKRLDHANIFLLIAGSYTPFALLLLEDKQAAILLSLVWGGAVIGVFFRILWVNAPKWLYVPIYLALGWAAIFWAGDFAATASTSVIVLVAVGGGLYSVGAVVYALKWPDPFPRWFGFHEVFHVFTIAAFITHYIGISIAAYSLR</sequence>
<feature type="transmembrane region" description="Helical" evidence="6">
    <location>
        <begin position="98"/>
        <end position="115"/>
    </location>
</feature>
<dbReference type="InterPro" id="IPR004254">
    <property type="entry name" value="AdipoR/HlyIII-related"/>
</dbReference>
<evidence type="ECO:0000313" key="7">
    <source>
        <dbReference type="EMBL" id="UYM06266.1"/>
    </source>
</evidence>
<evidence type="ECO:0000256" key="5">
    <source>
        <dbReference type="PIRSR" id="PIRSR604254-1"/>
    </source>
</evidence>
<protein>
    <submittedName>
        <fullName evidence="7">Hemolysin III family protein</fullName>
    </submittedName>
</protein>
<dbReference type="GO" id="GO:0016020">
    <property type="term" value="C:membrane"/>
    <property type="evidence" value="ECO:0007669"/>
    <property type="project" value="UniProtKB-SubCell"/>
</dbReference>
<feature type="binding site" evidence="5">
    <location>
        <position position="79"/>
    </location>
    <ligand>
        <name>Zn(2+)</name>
        <dbReference type="ChEBI" id="CHEBI:29105"/>
    </ligand>
</feature>
<feature type="transmembrane region" description="Helical" evidence="6">
    <location>
        <begin position="32"/>
        <end position="52"/>
    </location>
</feature>
<dbReference type="AlphaFoldDB" id="A0AA46YM81"/>
<accession>A0AA46YM81</accession>
<feature type="transmembrane region" description="Helical" evidence="6">
    <location>
        <begin position="122"/>
        <end position="141"/>
    </location>
</feature>
<dbReference type="Proteomes" id="UP001164390">
    <property type="component" value="Chromosome"/>
</dbReference>
<gene>
    <name evidence="7" type="ORF">L0C25_04085</name>
</gene>